<dbReference type="GO" id="GO:0016712">
    <property type="term" value="F:oxidoreductase activity, acting on paired donors, with incorporation or reduction of molecular oxygen, reduced flavin or flavoprotein as one donor, and incorporation of one atom of oxygen"/>
    <property type="evidence" value="ECO:0007669"/>
    <property type="project" value="InterPro"/>
</dbReference>
<dbReference type="Pfam" id="PF00067">
    <property type="entry name" value="p450"/>
    <property type="match status" value="1"/>
</dbReference>
<evidence type="ECO:0000256" key="5">
    <source>
        <dbReference type="ARBA" id="ARBA00023002"/>
    </source>
</evidence>
<dbReference type="PANTHER" id="PTHR24287">
    <property type="entry name" value="P450, PUTATIVE (EUROFUNG)-RELATED"/>
    <property type="match status" value="1"/>
</dbReference>
<dbReference type="InterPro" id="IPR002974">
    <property type="entry name" value="Cyt_P450_E_CYP52_ascomycetes"/>
</dbReference>
<evidence type="ECO:0008006" key="14">
    <source>
        <dbReference type="Google" id="ProtNLM"/>
    </source>
</evidence>
<evidence type="ECO:0000313" key="12">
    <source>
        <dbReference type="EMBL" id="KAJ9638172.1"/>
    </source>
</evidence>
<comment type="cofactor">
    <cofactor evidence="1 8">
        <name>heme</name>
        <dbReference type="ChEBI" id="CHEBI:30413"/>
    </cofactor>
</comment>
<name>A0AA39CZS4_9EURO</name>
<keyword evidence="11" id="KW-0812">Transmembrane</keyword>
<dbReference type="Gene3D" id="1.10.630.10">
    <property type="entry name" value="Cytochrome P450"/>
    <property type="match status" value="1"/>
</dbReference>
<keyword evidence="11" id="KW-1133">Transmembrane helix</keyword>
<dbReference type="PRINTS" id="PR00464">
    <property type="entry name" value="EP450II"/>
</dbReference>
<dbReference type="InterPro" id="IPR002402">
    <property type="entry name" value="Cyt_P450_E_grp-II"/>
</dbReference>
<accession>A0AA39CZS4</accession>
<evidence type="ECO:0000256" key="10">
    <source>
        <dbReference type="SAM" id="MobiDB-lite"/>
    </source>
</evidence>
<keyword evidence="4 8" id="KW-0479">Metal-binding</keyword>
<dbReference type="CDD" id="cd11063">
    <property type="entry name" value="CYP52"/>
    <property type="match status" value="1"/>
</dbReference>
<comment type="similarity">
    <text evidence="2 9">Belongs to the cytochrome P450 family.</text>
</comment>
<evidence type="ECO:0000256" key="7">
    <source>
        <dbReference type="ARBA" id="ARBA00023033"/>
    </source>
</evidence>
<feature type="binding site" description="axial binding residue" evidence="8">
    <location>
        <position position="512"/>
    </location>
    <ligand>
        <name>heme</name>
        <dbReference type="ChEBI" id="CHEBI:30413"/>
    </ligand>
    <ligandPart>
        <name>Fe</name>
        <dbReference type="ChEBI" id="CHEBI:18248"/>
    </ligandPart>
</feature>
<keyword evidence="7 9" id="KW-0503">Monooxygenase</keyword>
<dbReference type="AlphaFoldDB" id="A0AA39CZS4"/>
<evidence type="ECO:0000256" key="1">
    <source>
        <dbReference type="ARBA" id="ARBA00001971"/>
    </source>
</evidence>
<evidence type="ECO:0000256" key="3">
    <source>
        <dbReference type="ARBA" id="ARBA00022617"/>
    </source>
</evidence>
<dbReference type="PRINTS" id="PR01239">
    <property type="entry name" value="EP450IICYP52"/>
</dbReference>
<protein>
    <recommendedName>
        <fullName evidence="14">Cytochrome P450</fullName>
    </recommendedName>
</protein>
<reference evidence="12" key="1">
    <citation type="submission" date="2022-10" db="EMBL/GenBank/DDBJ databases">
        <title>Culturing micro-colonial fungi from biological soil crusts in the Mojave desert and describing Neophaeococcomyces mojavensis, and introducing the new genera and species Taxawa tesnikishii.</title>
        <authorList>
            <person name="Kurbessoian T."/>
            <person name="Stajich J.E."/>
        </authorList>
    </citation>
    <scope>NUCLEOTIDE SEQUENCE</scope>
    <source>
        <strain evidence="12">TK_35</strain>
    </source>
</reference>
<dbReference type="PANTHER" id="PTHR24287:SF1">
    <property type="entry name" value="P450, PUTATIVE (EUROFUNG)-RELATED"/>
    <property type="match status" value="1"/>
</dbReference>
<evidence type="ECO:0000313" key="13">
    <source>
        <dbReference type="Proteomes" id="UP001172681"/>
    </source>
</evidence>
<dbReference type="EMBL" id="JAPDRN010000022">
    <property type="protein sequence ID" value="KAJ9638172.1"/>
    <property type="molecule type" value="Genomic_DNA"/>
</dbReference>
<dbReference type="InterPro" id="IPR047146">
    <property type="entry name" value="Cyt_P450_E_CYP52_fungi"/>
</dbReference>
<keyword evidence="11" id="KW-0472">Membrane</keyword>
<comment type="caution">
    <text evidence="12">The sequence shown here is derived from an EMBL/GenBank/DDBJ whole genome shotgun (WGS) entry which is preliminary data.</text>
</comment>
<dbReference type="GO" id="GO:0020037">
    <property type="term" value="F:heme binding"/>
    <property type="evidence" value="ECO:0007669"/>
    <property type="project" value="InterPro"/>
</dbReference>
<evidence type="ECO:0000256" key="8">
    <source>
        <dbReference type="PIRSR" id="PIRSR602402-1"/>
    </source>
</evidence>
<gene>
    <name evidence="12" type="ORF">H2204_004483</name>
</gene>
<keyword evidence="3 8" id="KW-0349">Heme</keyword>
<dbReference type="InterPro" id="IPR001128">
    <property type="entry name" value="Cyt_P450"/>
</dbReference>
<sequence length="566" mass="65124">MTNQSGAPNTLSGNPQMFQTSSFQHTSDSRSVDTEASVIRSALHNSVRQFSKMLKIALILTGVAWVAYVLVRYVVGERRHQRQAWQWGCQPAPRERGTWYGVTIIRDFIQALRDERAPQYFIEWQERNPKTYVTRFFDTDVFQTCEPANIQALLASQFEDFGLGHRLHSWSPMFGRGIFTTDGAEWKHQRAILRPQFAREILQDLDTEEKHHRNLLRHLLVRPDGWTDRVDLAPLFMRLTMDSSTELLFGQSTDSQLAALDGEHKRGTTVEWKSFDEAYARGLKTVGIRNFLEDLHWLYNPGHYKEDVKVVHAYVDHFVQQGLRRAEVTDHKANDTSRKYCFLDELIKETRHPVELRDNLVNILVAGRDTTSSALGWTFYLLAHNVNVFHRLRQIITREFGSYESPKNLDFASIKGCTYLQHVLNESLRLYPPVPANARFSVKDTTLPVGGGPDGKSPVYVPKGKSVAYFVGAMHRRTDLWGEDANEFCPDRWIGRKAKWDYLPFSGGARICLGQQQALTLAGFTIIRLLQKFDDIQPADHGERTRHVFTLTDAPRYCWVRLHEAS</sequence>
<dbReference type="Proteomes" id="UP001172681">
    <property type="component" value="Unassembled WGS sequence"/>
</dbReference>
<keyword evidence="5 9" id="KW-0560">Oxidoreductase</keyword>
<evidence type="ECO:0000256" key="6">
    <source>
        <dbReference type="ARBA" id="ARBA00023004"/>
    </source>
</evidence>
<proteinExistence type="inferred from homology"/>
<dbReference type="GO" id="GO:0005506">
    <property type="term" value="F:iron ion binding"/>
    <property type="evidence" value="ECO:0007669"/>
    <property type="project" value="InterPro"/>
</dbReference>
<keyword evidence="13" id="KW-1185">Reference proteome</keyword>
<feature type="compositionally biased region" description="Polar residues" evidence="10">
    <location>
        <begin position="1"/>
        <end position="26"/>
    </location>
</feature>
<feature type="region of interest" description="Disordered" evidence="10">
    <location>
        <begin position="1"/>
        <end position="29"/>
    </location>
</feature>
<evidence type="ECO:0000256" key="2">
    <source>
        <dbReference type="ARBA" id="ARBA00010617"/>
    </source>
</evidence>
<dbReference type="SUPFAM" id="SSF48264">
    <property type="entry name" value="Cytochrome P450"/>
    <property type="match status" value="1"/>
</dbReference>
<dbReference type="InterPro" id="IPR036396">
    <property type="entry name" value="Cyt_P450_sf"/>
</dbReference>
<dbReference type="PRINTS" id="PR00385">
    <property type="entry name" value="P450"/>
</dbReference>
<evidence type="ECO:0000256" key="4">
    <source>
        <dbReference type="ARBA" id="ARBA00022723"/>
    </source>
</evidence>
<dbReference type="PROSITE" id="PS00086">
    <property type="entry name" value="CYTOCHROME_P450"/>
    <property type="match status" value="1"/>
</dbReference>
<evidence type="ECO:0000256" key="9">
    <source>
        <dbReference type="RuleBase" id="RU000461"/>
    </source>
</evidence>
<evidence type="ECO:0000256" key="11">
    <source>
        <dbReference type="SAM" id="Phobius"/>
    </source>
</evidence>
<feature type="transmembrane region" description="Helical" evidence="11">
    <location>
        <begin position="56"/>
        <end position="75"/>
    </location>
</feature>
<keyword evidence="6 8" id="KW-0408">Iron</keyword>
<organism evidence="12 13">
    <name type="scientific">Knufia peltigerae</name>
    <dbReference type="NCBI Taxonomy" id="1002370"/>
    <lineage>
        <taxon>Eukaryota</taxon>
        <taxon>Fungi</taxon>
        <taxon>Dikarya</taxon>
        <taxon>Ascomycota</taxon>
        <taxon>Pezizomycotina</taxon>
        <taxon>Eurotiomycetes</taxon>
        <taxon>Chaetothyriomycetidae</taxon>
        <taxon>Chaetothyriales</taxon>
        <taxon>Trichomeriaceae</taxon>
        <taxon>Knufia</taxon>
    </lineage>
</organism>
<dbReference type="InterPro" id="IPR017972">
    <property type="entry name" value="Cyt_P450_CS"/>
</dbReference>